<dbReference type="GO" id="GO:0006890">
    <property type="term" value="P:retrograde vesicle-mediated transport, Golgi to endoplasmic reticulum"/>
    <property type="evidence" value="ECO:0007669"/>
    <property type="project" value="TreeGrafter"/>
</dbReference>
<dbReference type="Proteomes" id="UP000054350">
    <property type="component" value="Unassembled WGS sequence"/>
</dbReference>
<evidence type="ECO:0000256" key="4">
    <source>
        <dbReference type="ARBA" id="ARBA00022989"/>
    </source>
</evidence>
<keyword evidence="4 6" id="KW-1133">Transmembrane helix</keyword>
<evidence type="ECO:0000313" key="10">
    <source>
        <dbReference type="Proteomes" id="UP000054350"/>
    </source>
</evidence>
<comment type="subcellular location">
    <subcellularLocation>
        <location evidence="1">Membrane</location>
        <topology evidence="1">Multi-pass membrane protein</topology>
    </subcellularLocation>
</comment>
<sequence length="395" mass="43421">MSAPSTLRSFDAYAKPLDDFRIRTRTGGIVTLVSAIVILLLVASEWMDYMTPEHHTRLIVDPARKEKMDIYLNITFPRVPCMLISMDVMDVSGEHHNGLTYDVFKTRLDPAGNVVVDSPPEREQIGNTVKKTDVAKADDGKSDAPKKEAKCGSCYGAKPPESGCCNTCQDVEEAYGRQGWAFTKLDHMEQCVREGYAEKMKAREKEGCNIHGKLTVNKVAGNFHFAPGRSFDQAATHVHDISALLSRQFDFSHTIHHLSFGPMVKGIKNPLDWLEVQVPSDRSHLIQYFLKVVGTEYTYLNGTTVITNQFAVTEHHRDVSGPGGQGHAALPGVFFNFDMAAMRVIQSETQKPLIQLLTSLCAVVGGVATVAGLVDAGLYRAGRALERKAAVGKLA</sequence>
<evidence type="ECO:0000256" key="2">
    <source>
        <dbReference type="ARBA" id="ARBA00005648"/>
    </source>
</evidence>
<evidence type="ECO:0008006" key="11">
    <source>
        <dbReference type="Google" id="ProtNLM"/>
    </source>
</evidence>
<dbReference type="PANTHER" id="PTHR10984">
    <property type="entry name" value="ENDOPLASMIC RETICULUM-GOLGI INTERMEDIATE COMPARTMENT PROTEIN"/>
    <property type="match status" value="1"/>
</dbReference>
<dbReference type="Pfam" id="PF13850">
    <property type="entry name" value="ERGIC_N"/>
    <property type="match status" value="1"/>
</dbReference>
<dbReference type="Pfam" id="PF07970">
    <property type="entry name" value="COPIIcoated_ERV"/>
    <property type="match status" value="1"/>
</dbReference>
<keyword evidence="3 6" id="KW-0812">Transmembrane</keyword>
<dbReference type="EMBL" id="GG745331">
    <property type="protein sequence ID" value="KNE57073.1"/>
    <property type="molecule type" value="Genomic_DNA"/>
</dbReference>
<reference evidence="9 10" key="1">
    <citation type="submission" date="2009-11" db="EMBL/GenBank/DDBJ databases">
        <title>Annotation of Allomyces macrogynus ATCC 38327.</title>
        <authorList>
            <consortium name="The Broad Institute Genome Sequencing Platform"/>
            <person name="Russ C."/>
            <person name="Cuomo C."/>
            <person name="Burger G."/>
            <person name="Gray M.W."/>
            <person name="Holland P.W.H."/>
            <person name="King N."/>
            <person name="Lang F.B.F."/>
            <person name="Roger A.J."/>
            <person name="Ruiz-Trillo I."/>
            <person name="Young S.K."/>
            <person name="Zeng Q."/>
            <person name="Gargeya S."/>
            <person name="Fitzgerald M."/>
            <person name="Haas B."/>
            <person name="Abouelleil A."/>
            <person name="Alvarado L."/>
            <person name="Arachchi H.M."/>
            <person name="Berlin A."/>
            <person name="Chapman S.B."/>
            <person name="Gearin G."/>
            <person name="Goldberg J."/>
            <person name="Griggs A."/>
            <person name="Gujja S."/>
            <person name="Hansen M."/>
            <person name="Heiman D."/>
            <person name="Howarth C."/>
            <person name="Larimer J."/>
            <person name="Lui A."/>
            <person name="MacDonald P.J.P."/>
            <person name="McCowen C."/>
            <person name="Montmayeur A."/>
            <person name="Murphy C."/>
            <person name="Neiman D."/>
            <person name="Pearson M."/>
            <person name="Priest M."/>
            <person name="Roberts A."/>
            <person name="Saif S."/>
            <person name="Shea T."/>
            <person name="Sisk P."/>
            <person name="Stolte C."/>
            <person name="Sykes S."/>
            <person name="Wortman J."/>
            <person name="Nusbaum C."/>
            <person name="Birren B."/>
        </authorList>
    </citation>
    <scope>NUCLEOTIDE SEQUENCE [LARGE SCALE GENOMIC DNA]</scope>
    <source>
        <strain evidence="9 10">ATCC 38327</strain>
    </source>
</reference>
<dbReference type="eggNOG" id="KOG2667">
    <property type="taxonomic scope" value="Eukaryota"/>
</dbReference>
<dbReference type="VEuPathDB" id="FungiDB:AMAG_02828"/>
<feature type="transmembrane region" description="Helical" evidence="6">
    <location>
        <begin position="353"/>
        <end position="378"/>
    </location>
</feature>
<evidence type="ECO:0000256" key="6">
    <source>
        <dbReference type="SAM" id="Phobius"/>
    </source>
</evidence>
<evidence type="ECO:0000259" key="7">
    <source>
        <dbReference type="Pfam" id="PF07970"/>
    </source>
</evidence>
<dbReference type="GO" id="GO:0000139">
    <property type="term" value="C:Golgi membrane"/>
    <property type="evidence" value="ECO:0007669"/>
    <property type="project" value="TreeGrafter"/>
</dbReference>
<dbReference type="STRING" id="578462.A0A0L0S3X7"/>
<gene>
    <name evidence="9" type="ORF">AMAG_02828</name>
</gene>
<accession>A0A0L0S3X7</accession>
<name>A0A0L0S3X7_ALLM3</name>
<evidence type="ECO:0000313" key="9">
    <source>
        <dbReference type="EMBL" id="KNE57074.1"/>
    </source>
</evidence>
<dbReference type="EMBL" id="GG745331">
    <property type="protein sequence ID" value="KNE57074.1"/>
    <property type="molecule type" value="Genomic_DNA"/>
</dbReference>
<evidence type="ECO:0000259" key="8">
    <source>
        <dbReference type="Pfam" id="PF13850"/>
    </source>
</evidence>
<evidence type="ECO:0000256" key="1">
    <source>
        <dbReference type="ARBA" id="ARBA00004141"/>
    </source>
</evidence>
<keyword evidence="10" id="KW-1185">Reference proteome</keyword>
<dbReference type="GO" id="GO:0005789">
    <property type="term" value="C:endoplasmic reticulum membrane"/>
    <property type="evidence" value="ECO:0007669"/>
    <property type="project" value="TreeGrafter"/>
</dbReference>
<dbReference type="InterPro" id="IPR012936">
    <property type="entry name" value="Erv_C"/>
</dbReference>
<reference evidence="10" key="2">
    <citation type="submission" date="2009-11" db="EMBL/GenBank/DDBJ databases">
        <title>The Genome Sequence of Allomyces macrogynus strain ATCC 38327.</title>
        <authorList>
            <consortium name="The Broad Institute Genome Sequencing Platform"/>
            <person name="Russ C."/>
            <person name="Cuomo C."/>
            <person name="Shea T."/>
            <person name="Young S.K."/>
            <person name="Zeng Q."/>
            <person name="Koehrsen M."/>
            <person name="Haas B."/>
            <person name="Borodovsky M."/>
            <person name="Guigo R."/>
            <person name="Alvarado L."/>
            <person name="Berlin A."/>
            <person name="Borenstein D."/>
            <person name="Chen Z."/>
            <person name="Engels R."/>
            <person name="Freedman E."/>
            <person name="Gellesch M."/>
            <person name="Goldberg J."/>
            <person name="Griggs A."/>
            <person name="Gujja S."/>
            <person name="Heiman D."/>
            <person name="Hepburn T."/>
            <person name="Howarth C."/>
            <person name="Jen D."/>
            <person name="Larson L."/>
            <person name="Lewis B."/>
            <person name="Mehta T."/>
            <person name="Park D."/>
            <person name="Pearson M."/>
            <person name="Roberts A."/>
            <person name="Saif S."/>
            <person name="Shenoy N."/>
            <person name="Sisk P."/>
            <person name="Stolte C."/>
            <person name="Sykes S."/>
            <person name="Walk T."/>
            <person name="White J."/>
            <person name="Yandava C."/>
            <person name="Burger G."/>
            <person name="Gray M.W."/>
            <person name="Holland P.W.H."/>
            <person name="King N."/>
            <person name="Lang F.B.F."/>
            <person name="Roger A.J."/>
            <person name="Ruiz-Trillo I."/>
            <person name="Lander E."/>
            <person name="Nusbaum C."/>
        </authorList>
    </citation>
    <scope>NUCLEOTIDE SEQUENCE [LARGE SCALE GENOMIC DNA]</scope>
    <source>
        <strain evidence="10">ATCC 38327</strain>
    </source>
</reference>
<evidence type="ECO:0000256" key="5">
    <source>
        <dbReference type="ARBA" id="ARBA00023136"/>
    </source>
</evidence>
<dbReference type="OMA" id="QRHEGCR"/>
<comment type="similarity">
    <text evidence="2">Belongs to the ERGIC family.</text>
</comment>
<keyword evidence="5 6" id="KW-0472">Membrane</keyword>
<dbReference type="AlphaFoldDB" id="A0A0L0S3X7"/>
<feature type="domain" description="Endoplasmic reticulum vesicle transporter C-terminal" evidence="7">
    <location>
        <begin position="154"/>
        <end position="375"/>
    </location>
</feature>
<proteinExistence type="inferred from homology"/>
<feature type="domain" description="Endoplasmic reticulum vesicle transporter N-terminal" evidence="8">
    <location>
        <begin position="7"/>
        <end position="96"/>
    </location>
</feature>
<organism evidence="9 10">
    <name type="scientific">Allomyces macrogynus (strain ATCC 38327)</name>
    <name type="common">Allomyces javanicus var. macrogynus</name>
    <dbReference type="NCBI Taxonomy" id="578462"/>
    <lineage>
        <taxon>Eukaryota</taxon>
        <taxon>Fungi</taxon>
        <taxon>Fungi incertae sedis</taxon>
        <taxon>Blastocladiomycota</taxon>
        <taxon>Blastocladiomycetes</taxon>
        <taxon>Blastocladiales</taxon>
        <taxon>Blastocladiaceae</taxon>
        <taxon>Allomyces</taxon>
    </lineage>
</organism>
<feature type="transmembrane region" description="Helical" evidence="6">
    <location>
        <begin position="29"/>
        <end position="47"/>
    </location>
</feature>
<dbReference type="PANTHER" id="PTHR10984:SF25">
    <property type="entry name" value="ENDOPLASMIC RETICULUM-GOLGI INTERMEDIATE COMPARTMENT PROTEIN 3"/>
    <property type="match status" value="1"/>
</dbReference>
<dbReference type="GO" id="GO:0030134">
    <property type="term" value="C:COPII-coated ER to Golgi transport vesicle"/>
    <property type="evidence" value="ECO:0007669"/>
    <property type="project" value="TreeGrafter"/>
</dbReference>
<dbReference type="InterPro" id="IPR039542">
    <property type="entry name" value="Erv_N"/>
</dbReference>
<dbReference type="InterPro" id="IPR045888">
    <property type="entry name" value="Erv"/>
</dbReference>
<evidence type="ECO:0000256" key="3">
    <source>
        <dbReference type="ARBA" id="ARBA00022692"/>
    </source>
</evidence>
<dbReference type="GO" id="GO:0006888">
    <property type="term" value="P:endoplasmic reticulum to Golgi vesicle-mediated transport"/>
    <property type="evidence" value="ECO:0007669"/>
    <property type="project" value="TreeGrafter"/>
</dbReference>
<dbReference type="OrthoDB" id="270930at2759"/>
<protein>
    <recommendedName>
        <fullName evidence="11">Endoplasmic reticulum-Golgi intermediate compartment protein 3</fullName>
    </recommendedName>
</protein>